<dbReference type="HOGENOM" id="CLU_2903866_0_0_1"/>
<dbReference type="EMBL" id="KI964110">
    <property type="protein sequence ID" value="EUC41294.1"/>
    <property type="molecule type" value="Genomic_DNA"/>
</dbReference>
<sequence>MPNINIATNIEQATRRHVDTQREYEKAREKFEEAKTKMEECEKNMKDAERLLYFAKYRVPGW</sequence>
<keyword evidence="3" id="KW-1185">Reference proteome</keyword>
<dbReference type="Proteomes" id="UP000054032">
    <property type="component" value="Unassembled WGS sequence"/>
</dbReference>
<dbReference type="GeneID" id="19118879"/>
<evidence type="ECO:0000313" key="3">
    <source>
        <dbReference type="Proteomes" id="UP000054032"/>
    </source>
</evidence>
<dbReference type="RefSeq" id="XP_007692193.1">
    <property type="nucleotide sequence ID" value="XM_007694003.1"/>
</dbReference>
<protein>
    <submittedName>
        <fullName evidence="2">Uncharacterized protein</fullName>
    </submittedName>
</protein>
<dbReference type="AlphaFoldDB" id="W6Z0U3"/>
<dbReference type="OrthoDB" id="10443004at2759"/>
<feature type="coiled-coil region" evidence="1">
    <location>
        <begin position="10"/>
        <end position="51"/>
    </location>
</feature>
<accession>W6Z0U3</accession>
<dbReference type="KEGG" id="bor:COCMIDRAFT_106527"/>
<reference evidence="2 3" key="1">
    <citation type="journal article" date="2013" name="PLoS Genet.">
        <title>Comparative genome structure, secondary metabolite, and effector coding capacity across Cochliobolus pathogens.</title>
        <authorList>
            <person name="Condon B.J."/>
            <person name="Leng Y."/>
            <person name="Wu D."/>
            <person name="Bushley K.E."/>
            <person name="Ohm R.A."/>
            <person name="Otillar R."/>
            <person name="Martin J."/>
            <person name="Schackwitz W."/>
            <person name="Grimwood J."/>
            <person name="MohdZainudin N."/>
            <person name="Xue C."/>
            <person name="Wang R."/>
            <person name="Manning V.A."/>
            <person name="Dhillon B."/>
            <person name="Tu Z.J."/>
            <person name="Steffenson B.J."/>
            <person name="Salamov A."/>
            <person name="Sun H."/>
            <person name="Lowry S."/>
            <person name="LaButti K."/>
            <person name="Han J."/>
            <person name="Copeland A."/>
            <person name="Lindquist E."/>
            <person name="Barry K."/>
            <person name="Schmutz J."/>
            <person name="Baker S.E."/>
            <person name="Ciuffetti L.M."/>
            <person name="Grigoriev I.V."/>
            <person name="Zhong S."/>
            <person name="Turgeon B.G."/>
        </authorList>
    </citation>
    <scope>NUCLEOTIDE SEQUENCE [LARGE SCALE GENOMIC DNA]</scope>
    <source>
        <strain evidence="2 3">ATCC 44560</strain>
    </source>
</reference>
<evidence type="ECO:0000313" key="2">
    <source>
        <dbReference type="EMBL" id="EUC41294.1"/>
    </source>
</evidence>
<evidence type="ECO:0000256" key="1">
    <source>
        <dbReference type="SAM" id="Coils"/>
    </source>
</evidence>
<proteinExistence type="predicted"/>
<keyword evidence="1" id="KW-0175">Coiled coil</keyword>
<name>W6Z0U3_COCMI</name>
<gene>
    <name evidence="2" type="ORF">COCMIDRAFT_106527</name>
</gene>
<organism evidence="2 3">
    <name type="scientific">Bipolaris oryzae ATCC 44560</name>
    <dbReference type="NCBI Taxonomy" id="930090"/>
    <lineage>
        <taxon>Eukaryota</taxon>
        <taxon>Fungi</taxon>
        <taxon>Dikarya</taxon>
        <taxon>Ascomycota</taxon>
        <taxon>Pezizomycotina</taxon>
        <taxon>Dothideomycetes</taxon>
        <taxon>Pleosporomycetidae</taxon>
        <taxon>Pleosporales</taxon>
        <taxon>Pleosporineae</taxon>
        <taxon>Pleosporaceae</taxon>
        <taxon>Bipolaris</taxon>
    </lineage>
</organism>